<dbReference type="Gene3D" id="3.40.50.2000">
    <property type="entry name" value="Glycogen Phosphorylase B"/>
    <property type="match status" value="2"/>
</dbReference>
<comment type="catalytic activity">
    <reaction evidence="10">
        <text>di-trans,octa-cis-undecaprenyl diphospho-N-acetyl-alpha-D-muramoyl-L-alanyl-D-glutamyl-meso-2,6-diaminopimeloyl-D-alanyl-D-alanine + UDP-N-acetyl-alpha-D-glucosamine = di-trans,octa-cis-undecaprenyl diphospho-[N-acetyl-alpha-D-glucosaminyl-(1-&gt;4)]-N-acetyl-alpha-D-muramoyl-L-alanyl-D-glutamyl-meso-2,6-diaminopimeloyl-D-alanyl-D-alanine + UDP + H(+)</text>
        <dbReference type="Rhea" id="RHEA:31227"/>
        <dbReference type="ChEBI" id="CHEBI:15378"/>
        <dbReference type="ChEBI" id="CHEBI:57705"/>
        <dbReference type="ChEBI" id="CHEBI:58223"/>
        <dbReference type="ChEBI" id="CHEBI:61387"/>
        <dbReference type="ChEBI" id="CHEBI:61388"/>
        <dbReference type="EC" id="2.4.1.227"/>
    </reaction>
</comment>
<dbReference type="Pfam" id="PF04101">
    <property type="entry name" value="Glyco_tran_28_C"/>
    <property type="match status" value="1"/>
</dbReference>
<keyword evidence="9 10" id="KW-0961">Cell wall biogenesis/degradation</keyword>
<proteinExistence type="inferred from homology"/>
<evidence type="ECO:0000256" key="4">
    <source>
        <dbReference type="ARBA" id="ARBA00022679"/>
    </source>
</evidence>
<dbReference type="InterPro" id="IPR007235">
    <property type="entry name" value="Glyco_trans_28_C"/>
</dbReference>
<evidence type="ECO:0000259" key="12">
    <source>
        <dbReference type="Pfam" id="PF04101"/>
    </source>
</evidence>
<protein>
    <recommendedName>
        <fullName evidence="10">UDP-N-acetylglucosamine--N-acetylmuramyl-(pentapeptide) pyrophosphoryl-undecaprenol N-acetylglucosamine transferase</fullName>
        <ecNumber evidence="10">2.4.1.227</ecNumber>
    </recommendedName>
    <alternativeName>
        <fullName evidence="10">Undecaprenyl-PP-MurNAc-pentapeptide-UDPGlcNAc GlcNAc transferase</fullName>
    </alternativeName>
</protein>
<comment type="function">
    <text evidence="10">Cell wall formation. Catalyzes the transfer of a GlcNAc subunit on undecaprenyl-pyrophosphoryl-MurNAc-pentapeptide (lipid intermediate I) to form undecaprenyl-pyrophosphoryl-MurNAc-(pentapeptide)GlcNAc (lipid intermediate II).</text>
</comment>
<feature type="binding site" evidence="10">
    <location>
        <position position="191"/>
    </location>
    <ligand>
        <name>UDP-N-acetyl-alpha-D-glucosamine</name>
        <dbReference type="ChEBI" id="CHEBI:57705"/>
    </ligand>
</feature>
<dbReference type="GO" id="GO:0009252">
    <property type="term" value="P:peptidoglycan biosynthetic process"/>
    <property type="evidence" value="ECO:0007669"/>
    <property type="project" value="UniProtKB-UniRule"/>
</dbReference>
<evidence type="ECO:0000259" key="11">
    <source>
        <dbReference type="Pfam" id="PF03033"/>
    </source>
</evidence>
<dbReference type="GO" id="GO:0071555">
    <property type="term" value="P:cell wall organization"/>
    <property type="evidence" value="ECO:0007669"/>
    <property type="project" value="UniProtKB-KW"/>
</dbReference>
<feature type="binding site" evidence="10">
    <location>
        <position position="245"/>
    </location>
    <ligand>
        <name>UDP-N-acetyl-alpha-D-glucosamine</name>
        <dbReference type="ChEBI" id="CHEBI:57705"/>
    </ligand>
</feature>
<dbReference type="GO" id="GO:0050511">
    <property type="term" value="F:undecaprenyldiphospho-muramoylpentapeptide beta-N-acetylglucosaminyltransferase activity"/>
    <property type="evidence" value="ECO:0007669"/>
    <property type="project" value="UniProtKB-UniRule"/>
</dbReference>
<comment type="caution">
    <text evidence="13">The sequence shown here is derived from an EMBL/GenBank/DDBJ whole genome shotgun (WGS) entry which is preliminary data.</text>
</comment>
<feature type="binding site" evidence="10">
    <location>
        <position position="163"/>
    </location>
    <ligand>
        <name>UDP-N-acetyl-alpha-D-glucosamine</name>
        <dbReference type="ChEBI" id="CHEBI:57705"/>
    </ligand>
</feature>
<keyword evidence="4 10" id="KW-0808">Transferase</keyword>
<feature type="domain" description="Glycosyltransferase family 28 N-terminal" evidence="11">
    <location>
        <begin position="4"/>
        <end position="143"/>
    </location>
</feature>
<dbReference type="HAMAP" id="MF_00033">
    <property type="entry name" value="MurG"/>
    <property type="match status" value="1"/>
</dbReference>
<comment type="similarity">
    <text evidence="10">Belongs to the glycosyltransferase 28 family. MurG subfamily.</text>
</comment>
<feature type="binding site" evidence="10">
    <location>
        <begin position="11"/>
        <end position="13"/>
    </location>
    <ligand>
        <name>UDP-N-acetyl-alpha-D-glucosamine</name>
        <dbReference type="ChEBI" id="CHEBI:57705"/>
    </ligand>
</feature>
<dbReference type="InterPro" id="IPR006009">
    <property type="entry name" value="GlcNAc_MurG"/>
</dbReference>
<dbReference type="NCBIfam" id="TIGR01133">
    <property type="entry name" value="murG"/>
    <property type="match status" value="1"/>
</dbReference>
<organism evidence="13 14">
    <name type="scientific">Candidatus Muproteobacteria bacterium RBG_16_60_9</name>
    <dbReference type="NCBI Taxonomy" id="1817755"/>
    <lineage>
        <taxon>Bacteria</taxon>
        <taxon>Pseudomonadati</taxon>
        <taxon>Pseudomonadota</taxon>
        <taxon>Candidatus Muproteobacteria</taxon>
    </lineage>
</organism>
<keyword evidence="5 10" id="KW-0133">Cell shape</keyword>
<dbReference type="PANTHER" id="PTHR21015">
    <property type="entry name" value="UDP-N-ACETYLGLUCOSAMINE--N-ACETYLMURAMYL-(PENTAPEPTIDE) PYROPHOSPHORYL-UNDECAPRENOL N-ACETYLGLUCOSAMINE TRANSFERASE 1"/>
    <property type="match status" value="1"/>
</dbReference>
<dbReference type="PANTHER" id="PTHR21015:SF22">
    <property type="entry name" value="GLYCOSYLTRANSFERASE"/>
    <property type="match status" value="1"/>
</dbReference>
<evidence type="ECO:0000313" key="13">
    <source>
        <dbReference type="EMBL" id="OGI69101.1"/>
    </source>
</evidence>
<keyword evidence="7 10" id="KW-0472">Membrane</keyword>
<feature type="binding site" evidence="10">
    <location>
        <position position="125"/>
    </location>
    <ligand>
        <name>UDP-N-acetyl-alpha-D-glucosamine</name>
        <dbReference type="ChEBI" id="CHEBI:57705"/>
    </ligand>
</feature>
<keyword evidence="6 10" id="KW-0573">Peptidoglycan synthesis</keyword>
<dbReference type="Pfam" id="PF03033">
    <property type="entry name" value="Glyco_transf_28"/>
    <property type="match status" value="1"/>
</dbReference>
<name>A0A1F6VHG9_9PROT</name>
<reference evidence="13 14" key="1">
    <citation type="journal article" date="2016" name="Nat. Commun.">
        <title>Thousands of microbial genomes shed light on interconnected biogeochemical processes in an aquifer system.</title>
        <authorList>
            <person name="Anantharaman K."/>
            <person name="Brown C.T."/>
            <person name="Hug L.A."/>
            <person name="Sharon I."/>
            <person name="Castelle C.J."/>
            <person name="Probst A.J."/>
            <person name="Thomas B.C."/>
            <person name="Singh A."/>
            <person name="Wilkins M.J."/>
            <person name="Karaoz U."/>
            <person name="Brodie E.L."/>
            <person name="Williams K.H."/>
            <person name="Hubbard S.S."/>
            <person name="Banfield J.F."/>
        </authorList>
    </citation>
    <scope>NUCLEOTIDE SEQUENCE [LARGE SCALE GENOMIC DNA]</scope>
</reference>
<comment type="caution">
    <text evidence="10">Lacks conserved residue(s) required for the propagation of feature annotation.</text>
</comment>
<keyword evidence="1 10" id="KW-1003">Cell membrane</keyword>
<evidence type="ECO:0000256" key="1">
    <source>
        <dbReference type="ARBA" id="ARBA00022475"/>
    </source>
</evidence>
<evidence type="ECO:0000256" key="9">
    <source>
        <dbReference type="ARBA" id="ARBA00023316"/>
    </source>
</evidence>
<dbReference type="GO" id="GO:0051991">
    <property type="term" value="F:UDP-N-acetyl-D-glucosamine:N-acetylmuramoyl-L-alanyl-D-glutamyl-meso-2,6-diaminopimelyl-D-alanyl-D-alanine-diphosphoundecaprenol 4-beta-N-acetylglucosaminlytransferase activity"/>
    <property type="evidence" value="ECO:0007669"/>
    <property type="project" value="RHEA"/>
</dbReference>
<accession>A0A1F6VHG9</accession>
<dbReference type="GO" id="GO:0008360">
    <property type="term" value="P:regulation of cell shape"/>
    <property type="evidence" value="ECO:0007669"/>
    <property type="project" value="UniProtKB-KW"/>
</dbReference>
<evidence type="ECO:0000256" key="5">
    <source>
        <dbReference type="ARBA" id="ARBA00022960"/>
    </source>
</evidence>
<dbReference type="CDD" id="cd03785">
    <property type="entry name" value="GT28_MurG"/>
    <property type="match status" value="1"/>
</dbReference>
<evidence type="ECO:0000256" key="8">
    <source>
        <dbReference type="ARBA" id="ARBA00023306"/>
    </source>
</evidence>
<dbReference type="AlphaFoldDB" id="A0A1F6VHG9"/>
<dbReference type="Proteomes" id="UP000179076">
    <property type="component" value="Unassembled WGS sequence"/>
</dbReference>
<evidence type="ECO:0000256" key="7">
    <source>
        <dbReference type="ARBA" id="ARBA00023136"/>
    </source>
</evidence>
<dbReference type="GO" id="GO:0005975">
    <property type="term" value="P:carbohydrate metabolic process"/>
    <property type="evidence" value="ECO:0007669"/>
    <property type="project" value="InterPro"/>
</dbReference>
<keyword evidence="3 10" id="KW-0328">Glycosyltransferase</keyword>
<sequence>MSGVLIMAGGTGGHVFPGLAVARRLRASQIPVAWLGTREGLEARLVPALAPDVELEWIDIRGVRGKGVLGWLSLPWRLARAMLQAFRVMRRRRPQAVLSLGGFVAGPGGLVAWLTRVPLLIHEQNAIPGLTNRWLAPFAHQVLTAFPVSFGLARAQQVGNPVRTEIAALARPEDRFKDRHGPLRLLVIGGSQGAAALNKFVPQAVAQLARVGTPLDVWHQCGRTACADVERAYESAPNARVSAFIEDMATAYAWADLVLCRAGAMTIAELAAVGVGAILVPFPAAVDDHQTANARFLVERDAAILLPQAELTPEHLAQTLKRLGANRDALLRMACAARAACIPNADETVARLCQEAMRA</sequence>
<keyword evidence="2 10" id="KW-0132">Cell division</keyword>
<dbReference type="EMBL" id="MFSP01000029">
    <property type="protein sequence ID" value="OGI69101.1"/>
    <property type="molecule type" value="Genomic_DNA"/>
</dbReference>
<keyword evidence="8 10" id="KW-0131">Cell cycle</keyword>
<feature type="binding site" evidence="10">
    <location>
        <position position="290"/>
    </location>
    <ligand>
        <name>UDP-N-acetyl-alpha-D-glucosamine</name>
        <dbReference type="ChEBI" id="CHEBI:57705"/>
    </ligand>
</feature>
<feature type="domain" description="Glycosyl transferase family 28 C-terminal" evidence="12">
    <location>
        <begin position="185"/>
        <end position="338"/>
    </location>
</feature>
<dbReference type="GO" id="GO:0005886">
    <property type="term" value="C:plasma membrane"/>
    <property type="evidence" value="ECO:0007669"/>
    <property type="project" value="UniProtKB-SubCell"/>
</dbReference>
<evidence type="ECO:0000256" key="10">
    <source>
        <dbReference type="HAMAP-Rule" id="MF_00033"/>
    </source>
</evidence>
<evidence type="ECO:0000313" key="14">
    <source>
        <dbReference type="Proteomes" id="UP000179076"/>
    </source>
</evidence>
<dbReference type="SUPFAM" id="SSF53756">
    <property type="entry name" value="UDP-Glycosyltransferase/glycogen phosphorylase"/>
    <property type="match status" value="1"/>
</dbReference>
<comment type="pathway">
    <text evidence="10">Cell wall biogenesis; peptidoglycan biosynthesis.</text>
</comment>
<dbReference type="GO" id="GO:0051301">
    <property type="term" value="P:cell division"/>
    <property type="evidence" value="ECO:0007669"/>
    <property type="project" value="UniProtKB-KW"/>
</dbReference>
<dbReference type="UniPathway" id="UPA00219"/>
<comment type="subcellular location">
    <subcellularLocation>
        <location evidence="10">Cell membrane</location>
        <topology evidence="10">Peripheral membrane protein</topology>
        <orientation evidence="10">Cytoplasmic side</orientation>
    </subcellularLocation>
</comment>
<gene>
    <name evidence="10" type="primary">murG</name>
    <name evidence="13" type="ORF">A2W18_06025</name>
</gene>
<dbReference type="EC" id="2.4.1.227" evidence="10"/>
<evidence type="ECO:0000256" key="6">
    <source>
        <dbReference type="ARBA" id="ARBA00022984"/>
    </source>
</evidence>
<evidence type="ECO:0000256" key="3">
    <source>
        <dbReference type="ARBA" id="ARBA00022676"/>
    </source>
</evidence>
<dbReference type="InterPro" id="IPR004276">
    <property type="entry name" value="GlycoTrans_28_N"/>
</dbReference>
<evidence type="ECO:0000256" key="2">
    <source>
        <dbReference type="ARBA" id="ARBA00022618"/>
    </source>
</evidence>